<dbReference type="GO" id="GO:0003700">
    <property type="term" value="F:DNA-binding transcription factor activity"/>
    <property type="evidence" value="ECO:0007669"/>
    <property type="project" value="InterPro"/>
</dbReference>
<dbReference type="InterPro" id="IPR036390">
    <property type="entry name" value="WH_DNA-bd_sf"/>
</dbReference>
<dbReference type="SMART" id="SM00347">
    <property type="entry name" value="HTH_MARR"/>
    <property type="match status" value="1"/>
</dbReference>
<feature type="domain" description="HTH marR-type" evidence="1">
    <location>
        <begin position="32"/>
        <end position="127"/>
    </location>
</feature>
<dbReference type="Proteomes" id="UP000186705">
    <property type="component" value="Unassembled WGS sequence"/>
</dbReference>
<keyword evidence="3" id="KW-1185">Reference proteome</keyword>
<organism evidence="2 3">
    <name type="scientific">Dubosiella newyorkensis</name>
    <dbReference type="NCBI Taxonomy" id="1862672"/>
    <lineage>
        <taxon>Bacteria</taxon>
        <taxon>Bacillati</taxon>
        <taxon>Bacillota</taxon>
        <taxon>Erysipelotrichia</taxon>
        <taxon>Erysipelotrichales</taxon>
        <taxon>Erysipelotrichaceae</taxon>
        <taxon>Dubosiella</taxon>
    </lineage>
</organism>
<evidence type="ECO:0000313" key="2">
    <source>
        <dbReference type="EMBL" id="OLU46723.1"/>
    </source>
</evidence>
<dbReference type="PANTHER" id="PTHR33164">
    <property type="entry name" value="TRANSCRIPTIONAL REGULATOR, MARR FAMILY"/>
    <property type="match status" value="1"/>
</dbReference>
<sequence>MDKNGEASTLDLLLTVLARVRKIWKDELSVYPYLKARDLTILDWVYHSKSPITMQDLATHLHVSPAAVTQMVANYEKRGLLQKVPSQIDHRMNTLQLHPELVKRIEGQRQLLKKQLENFEAFTDHEFDLNKLLSKLAEFFEQEDEKTDPRP</sequence>
<protein>
    <recommendedName>
        <fullName evidence="1">HTH marR-type domain-containing protein</fullName>
    </recommendedName>
</protein>
<proteinExistence type="predicted"/>
<dbReference type="SUPFAM" id="SSF46785">
    <property type="entry name" value="Winged helix' DNA-binding domain"/>
    <property type="match status" value="1"/>
</dbReference>
<dbReference type="PANTHER" id="PTHR33164:SF57">
    <property type="entry name" value="MARR-FAMILY TRANSCRIPTIONAL REGULATOR"/>
    <property type="match status" value="1"/>
</dbReference>
<dbReference type="RefSeq" id="WP_076341204.1">
    <property type="nucleotide sequence ID" value="NZ_CAPDDE010000025.1"/>
</dbReference>
<dbReference type="InterPro" id="IPR036388">
    <property type="entry name" value="WH-like_DNA-bd_sf"/>
</dbReference>
<dbReference type="GeneID" id="78275322"/>
<dbReference type="OrthoDB" id="1768155at2"/>
<name>A0A1U7NN42_9FIRM</name>
<dbReference type="AlphaFoldDB" id="A0A1U7NN42"/>
<reference evidence="2 3" key="1">
    <citation type="submission" date="2016-11" db="EMBL/GenBank/DDBJ databases">
        <title>Description of two novel members of the family Erysipelotrichaceae: Ileibacterium lipovorans gen. nov., sp. nov. and Dubosiella newyorkensis, gen. nov., sp. nov.</title>
        <authorList>
            <person name="Cox L.M."/>
            <person name="Sohn J."/>
            <person name="Tyrrell K.L."/>
            <person name="Citron D.M."/>
            <person name="Lawson P.A."/>
            <person name="Patel N.B."/>
            <person name="Iizumi T."/>
            <person name="Perez-Perez G.I."/>
            <person name="Goldstein E.J."/>
            <person name="Blaser M.J."/>
        </authorList>
    </citation>
    <scope>NUCLEOTIDE SEQUENCE [LARGE SCALE GENOMIC DNA]</scope>
    <source>
        <strain evidence="2 3">NYU-BL-A4</strain>
    </source>
</reference>
<evidence type="ECO:0000313" key="3">
    <source>
        <dbReference type="Proteomes" id="UP000186705"/>
    </source>
</evidence>
<dbReference type="EMBL" id="MPKA01000060">
    <property type="protein sequence ID" value="OLU46723.1"/>
    <property type="molecule type" value="Genomic_DNA"/>
</dbReference>
<dbReference type="Gene3D" id="1.10.10.10">
    <property type="entry name" value="Winged helix-like DNA-binding domain superfamily/Winged helix DNA-binding domain"/>
    <property type="match status" value="1"/>
</dbReference>
<comment type="caution">
    <text evidence="2">The sequence shown here is derived from an EMBL/GenBank/DDBJ whole genome shotgun (WGS) entry which is preliminary data.</text>
</comment>
<dbReference type="STRING" id="1862672.BO225_05085"/>
<dbReference type="Pfam" id="PF01047">
    <property type="entry name" value="MarR"/>
    <property type="match status" value="1"/>
</dbReference>
<accession>A0A1U7NN42</accession>
<dbReference type="InterPro" id="IPR000835">
    <property type="entry name" value="HTH_MarR-typ"/>
</dbReference>
<dbReference type="InterPro" id="IPR039422">
    <property type="entry name" value="MarR/SlyA-like"/>
</dbReference>
<gene>
    <name evidence="2" type="ORF">BO225_05085</name>
</gene>
<evidence type="ECO:0000259" key="1">
    <source>
        <dbReference type="SMART" id="SM00347"/>
    </source>
</evidence>
<dbReference type="GO" id="GO:0006950">
    <property type="term" value="P:response to stress"/>
    <property type="evidence" value="ECO:0007669"/>
    <property type="project" value="TreeGrafter"/>
</dbReference>